<name>A0ABT4T5S0_9ACTN</name>
<proteinExistence type="predicted"/>
<comment type="caution">
    <text evidence="2">The sequence shown here is derived from an EMBL/GenBank/DDBJ whole genome shotgun (WGS) entry which is preliminary data.</text>
</comment>
<keyword evidence="3" id="KW-1185">Reference proteome</keyword>
<evidence type="ECO:0008006" key="4">
    <source>
        <dbReference type="Google" id="ProtNLM"/>
    </source>
</evidence>
<protein>
    <recommendedName>
        <fullName evidence="4">Sensor domain-containing protein</fullName>
    </recommendedName>
</protein>
<feature type="region of interest" description="Disordered" evidence="1">
    <location>
        <begin position="1"/>
        <end position="27"/>
    </location>
</feature>
<organism evidence="2 3">
    <name type="scientific">Nonomuraea ferruginea</name>
    <dbReference type="NCBI Taxonomy" id="46174"/>
    <lineage>
        <taxon>Bacteria</taxon>
        <taxon>Bacillati</taxon>
        <taxon>Actinomycetota</taxon>
        <taxon>Actinomycetes</taxon>
        <taxon>Streptosporangiales</taxon>
        <taxon>Streptosporangiaceae</taxon>
        <taxon>Nonomuraea</taxon>
    </lineage>
</organism>
<gene>
    <name evidence="2" type="ORF">OUY24_27300</name>
</gene>
<evidence type="ECO:0000313" key="2">
    <source>
        <dbReference type="EMBL" id="MDA0644351.1"/>
    </source>
</evidence>
<accession>A0ABT4T5S0</accession>
<evidence type="ECO:0000256" key="1">
    <source>
        <dbReference type="SAM" id="MobiDB-lite"/>
    </source>
</evidence>
<feature type="compositionally biased region" description="Low complexity" evidence="1">
    <location>
        <begin position="8"/>
        <end position="17"/>
    </location>
</feature>
<sequence>MTVIAGCSSEKAAAPAASTPPPASAPKPAEAAKLRAALLPAPKGMQVAYGPEVGTYSTLRSTRQGLESVRQAKLDHPECAGAALLDVAQPEVAKAPAAVVGFASPKGSITQAVVSLPAGVFPGPLPSECDAYHAHVRGIDVVYRTRDLKMPKQGDESRAYLTTASGGDRQAQIGTVTIRRGTLVMSLMVVGREVKRAGLMELGKLADQNLSRAAV</sequence>
<evidence type="ECO:0000313" key="3">
    <source>
        <dbReference type="Proteomes" id="UP001212498"/>
    </source>
</evidence>
<dbReference type="EMBL" id="JAPNUD010000094">
    <property type="protein sequence ID" value="MDA0644351.1"/>
    <property type="molecule type" value="Genomic_DNA"/>
</dbReference>
<dbReference type="Proteomes" id="UP001212498">
    <property type="component" value="Unassembled WGS sequence"/>
</dbReference>
<dbReference type="RefSeq" id="WP_219545478.1">
    <property type="nucleotide sequence ID" value="NZ_BAABFD010000006.1"/>
</dbReference>
<reference evidence="2 3" key="1">
    <citation type="submission" date="2022-11" db="EMBL/GenBank/DDBJ databases">
        <title>Nonomuraea corallina sp. nov., a new species of the genus Nonomuraea isolated from sea side sediment in Thai sea.</title>
        <authorList>
            <person name="Ngamcharungchit C."/>
            <person name="Matsumoto A."/>
            <person name="Suriyachadkun C."/>
            <person name="Panbangred W."/>
            <person name="Inahashi Y."/>
            <person name="Intra B."/>
        </authorList>
    </citation>
    <scope>NUCLEOTIDE SEQUENCE [LARGE SCALE GENOMIC DNA]</scope>
    <source>
        <strain evidence="2 3">DSM 43553</strain>
    </source>
</reference>